<organism evidence="2">
    <name type="scientific">marine sediment metagenome</name>
    <dbReference type="NCBI Taxonomy" id="412755"/>
    <lineage>
        <taxon>unclassified sequences</taxon>
        <taxon>metagenomes</taxon>
        <taxon>ecological metagenomes</taxon>
    </lineage>
</organism>
<dbReference type="InterPro" id="IPR013324">
    <property type="entry name" value="RNA_pol_sigma_r3/r4-like"/>
</dbReference>
<name>A0A0F9ES85_9ZZZZ</name>
<dbReference type="GO" id="GO:0003677">
    <property type="term" value="F:DNA binding"/>
    <property type="evidence" value="ECO:0007669"/>
    <property type="project" value="InterPro"/>
</dbReference>
<evidence type="ECO:0000259" key="1">
    <source>
        <dbReference type="Pfam" id="PF08281"/>
    </source>
</evidence>
<dbReference type="GO" id="GO:0016987">
    <property type="term" value="F:sigma factor activity"/>
    <property type="evidence" value="ECO:0007669"/>
    <property type="project" value="InterPro"/>
</dbReference>
<feature type="non-terminal residue" evidence="2">
    <location>
        <position position="1"/>
    </location>
</feature>
<dbReference type="AlphaFoldDB" id="A0A0F9ES85"/>
<protein>
    <recommendedName>
        <fullName evidence="1">RNA polymerase sigma factor 70 region 4 type 2 domain-containing protein</fullName>
    </recommendedName>
</protein>
<evidence type="ECO:0000313" key="2">
    <source>
        <dbReference type="EMBL" id="KKL76869.1"/>
    </source>
</evidence>
<comment type="caution">
    <text evidence="2">The sequence shown here is derived from an EMBL/GenBank/DDBJ whole genome shotgun (WGS) entry which is preliminary data.</text>
</comment>
<dbReference type="InterPro" id="IPR013249">
    <property type="entry name" value="RNA_pol_sigma70_r4_t2"/>
</dbReference>
<dbReference type="Pfam" id="PF08281">
    <property type="entry name" value="Sigma70_r4_2"/>
    <property type="match status" value="1"/>
</dbReference>
<accession>A0A0F9ES85</accession>
<dbReference type="EMBL" id="LAZR01023918">
    <property type="protein sequence ID" value="KKL76869.1"/>
    <property type="molecule type" value="Genomic_DNA"/>
</dbReference>
<sequence>LLAWMKRIMKEELTEKQRTAISAVAFGGMPLEEAARRLDTNRNALYKLIHDGRLRLKRRLAREGMSPQDILGSMG</sequence>
<proteinExistence type="predicted"/>
<dbReference type="SUPFAM" id="SSF88659">
    <property type="entry name" value="Sigma3 and sigma4 domains of RNA polymerase sigma factors"/>
    <property type="match status" value="1"/>
</dbReference>
<gene>
    <name evidence="2" type="ORF">LCGC14_2040600</name>
</gene>
<dbReference type="GO" id="GO:0006352">
    <property type="term" value="P:DNA-templated transcription initiation"/>
    <property type="evidence" value="ECO:0007669"/>
    <property type="project" value="InterPro"/>
</dbReference>
<dbReference type="InterPro" id="IPR036388">
    <property type="entry name" value="WH-like_DNA-bd_sf"/>
</dbReference>
<feature type="domain" description="RNA polymerase sigma factor 70 region 4 type 2" evidence="1">
    <location>
        <begin position="11"/>
        <end position="56"/>
    </location>
</feature>
<reference evidence="2" key="1">
    <citation type="journal article" date="2015" name="Nature">
        <title>Complex archaea that bridge the gap between prokaryotes and eukaryotes.</title>
        <authorList>
            <person name="Spang A."/>
            <person name="Saw J.H."/>
            <person name="Jorgensen S.L."/>
            <person name="Zaremba-Niedzwiedzka K."/>
            <person name="Martijn J."/>
            <person name="Lind A.E."/>
            <person name="van Eijk R."/>
            <person name="Schleper C."/>
            <person name="Guy L."/>
            <person name="Ettema T.J."/>
        </authorList>
    </citation>
    <scope>NUCLEOTIDE SEQUENCE</scope>
</reference>
<dbReference type="Gene3D" id="1.10.10.10">
    <property type="entry name" value="Winged helix-like DNA-binding domain superfamily/Winged helix DNA-binding domain"/>
    <property type="match status" value="1"/>
</dbReference>